<organism evidence="2 3">
    <name type="scientific">Pedobacter steynii</name>
    <dbReference type="NCBI Taxonomy" id="430522"/>
    <lineage>
        <taxon>Bacteria</taxon>
        <taxon>Pseudomonadati</taxon>
        <taxon>Bacteroidota</taxon>
        <taxon>Sphingobacteriia</taxon>
        <taxon>Sphingobacteriales</taxon>
        <taxon>Sphingobacteriaceae</taxon>
        <taxon>Pedobacter</taxon>
    </lineage>
</organism>
<dbReference type="InterPro" id="IPR045175">
    <property type="entry name" value="M28_fam"/>
</dbReference>
<feature type="domain" description="Peptidase M28" evidence="1">
    <location>
        <begin position="122"/>
        <end position="316"/>
    </location>
</feature>
<reference evidence="3" key="1">
    <citation type="submission" date="2016-10" db="EMBL/GenBank/DDBJ databases">
        <authorList>
            <person name="Varghese N."/>
            <person name="Submissions S."/>
        </authorList>
    </citation>
    <scope>NUCLEOTIDE SEQUENCE [LARGE SCALE GENOMIC DNA]</scope>
    <source>
        <strain evidence="3">DSM 19110</strain>
    </source>
</reference>
<evidence type="ECO:0000313" key="3">
    <source>
        <dbReference type="Proteomes" id="UP000183200"/>
    </source>
</evidence>
<sequence length="340" mass="38401">MSKEISANIITFSSVEPDQKMKAYLLLPLVVLLSCNTVKKPAQAQTARHFSKAEQQLLKDVEVLSSDAYEGRKTGTKGAEMARTYISTRFKQIGLKPIPLLSGYEQVFSFKNNKGVEISGKNMLACIPGKNEEIIVISAHYDHVGIMNNEVYNGADDNASGIAALLKFAEYYKNNKPNYTLIFAAFDAEEMGLRGSKAFVEKPPVALEKIKLNINMDMISHNDKGELYACGTFKYPELKKYFITTDPRIKVLLGHDDPKTGHEDWTDQSDQGSFNAKGIPFIYFGVEDHKDYHKASDEYQNINKKFFIDAAASILEIINNIDKERNLKSIFREKLRMKKQ</sequence>
<dbReference type="PROSITE" id="PS51257">
    <property type="entry name" value="PROKAR_LIPOPROTEIN"/>
    <property type="match status" value="1"/>
</dbReference>
<dbReference type="STRING" id="430522.BFS30_16610"/>
<accession>A0A1G9MTG6</accession>
<name>A0A1G9MTG6_9SPHI</name>
<evidence type="ECO:0000313" key="2">
    <source>
        <dbReference type="EMBL" id="SDL77558.1"/>
    </source>
</evidence>
<evidence type="ECO:0000259" key="1">
    <source>
        <dbReference type="Pfam" id="PF04389"/>
    </source>
</evidence>
<dbReference type="Gene3D" id="3.40.630.10">
    <property type="entry name" value="Zn peptidases"/>
    <property type="match status" value="1"/>
</dbReference>
<dbReference type="RefSeq" id="WP_245723793.1">
    <property type="nucleotide sequence ID" value="NZ_FNGY01000002.1"/>
</dbReference>
<keyword evidence="3" id="KW-1185">Reference proteome</keyword>
<dbReference type="Proteomes" id="UP000183200">
    <property type="component" value="Unassembled WGS sequence"/>
</dbReference>
<dbReference type="InterPro" id="IPR007484">
    <property type="entry name" value="Peptidase_M28"/>
</dbReference>
<dbReference type="EMBL" id="FNGY01000002">
    <property type="protein sequence ID" value="SDL77558.1"/>
    <property type="molecule type" value="Genomic_DNA"/>
</dbReference>
<proteinExistence type="predicted"/>
<dbReference type="GO" id="GO:0008235">
    <property type="term" value="F:metalloexopeptidase activity"/>
    <property type="evidence" value="ECO:0007669"/>
    <property type="project" value="InterPro"/>
</dbReference>
<gene>
    <name evidence="2" type="ORF">SAMN05421820_102118</name>
</gene>
<dbReference type="AlphaFoldDB" id="A0A1G9MTG6"/>
<dbReference type="PANTHER" id="PTHR12147">
    <property type="entry name" value="METALLOPEPTIDASE M28 FAMILY MEMBER"/>
    <property type="match status" value="1"/>
</dbReference>
<protein>
    <submittedName>
        <fullName evidence="2">Peptidase family M28</fullName>
    </submittedName>
</protein>
<dbReference type="PANTHER" id="PTHR12147:SF26">
    <property type="entry name" value="PEPTIDASE M28 DOMAIN-CONTAINING PROTEIN"/>
    <property type="match status" value="1"/>
</dbReference>
<dbReference type="GO" id="GO:0006508">
    <property type="term" value="P:proteolysis"/>
    <property type="evidence" value="ECO:0007669"/>
    <property type="project" value="InterPro"/>
</dbReference>
<dbReference type="SUPFAM" id="SSF53187">
    <property type="entry name" value="Zn-dependent exopeptidases"/>
    <property type="match status" value="1"/>
</dbReference>
<dbReference type="Pfam" id="PF04389">
    <property type="entry name" value="Peptidase_M28"/>
    <property type="match status" value="1"/>
</dbReference>